<name>A0A6J7VM79_9CAUD</name>
<reference evidence="2" key="1">
    <citation type="submission" date="2020-05" db="EMBL/GenBank/DDBJ databases">
        <authorList>
            <person name="Chiriac C."/>
            <person name="Salcher M."/>
            <person name="Ghai R."/>
            <person name="Kavagutti S V."/>
        </authorList>
    </citation>
    <scope>NUCLEOTIDE SEQUENCE</scope>
</reference>
<proteinExistence type="predicted"/>
<gene>
    <name evidence="2" type="ORF">UFOVP141_20</name>
</gene>
<feature type="transmembrane region" description="Helical" evidence="1">
    <location>
        <begin position="6"/>
        <end position="27"/>
    </location>
</feature>
<evidence type="ECO:0000256" key="1">
    <source>
        <dbReference type="SAM" id="Phobius"/>
    </source>
</evidence>
<organism evidence="2">
    <name type="scientific">uncultured Caudovirales phage</name>
    <dbReference type="NCBI Taxonomy" id="2100421"/>
    <lineage>
        <taxon>Viruses</taxon>
        <taxon>Duplodnaviria</taxon>
        <taxon>Heunggongvirae</taxon>
        <taxon>Uroviricota</taxon>
        <taxon>Caudoviricetes</taxon>
        <taxon>Peduoviridae</taxon>
        <taxon>Maltschvirus</taxon>
        <taxon>Maltschvirus maltsch</taxon>
    </lineage>
</organism>
<protein>
    <submittedName>
        <fullName evidence="2">Uncharacterized protein</fullName>
    </submittedName>
</protein>
<keyword evidence="1" id="KW-0472">Membrane</keyword>
<accession>A0A6J7VM79</accession>
<sequence length="71" mass="7930">MITLLIITGSLLVGLFTFLWLCAWFTSDRDIEDVFGGAVCFIMLMLVLGCGIELYLHRHEPLAPVSVEART</sequence>
<evidence type="ECO:0000313" key="2">
    <source>
        <dbReference type="EMBL" id="CAB5079700.1"/>
    </source>
</evidence>
<dbReference type="EMBL" id="LR798190">
    <property type="protein sequence ID" value="CAB5079700.1"/>
    <property type="molecule type" value="Genomic_DNA"/>
</dbReference>
<keyword evidence="1" id="KW-0812">Transmembrane</keyword>
<keyword evidence="1" id="KW-1133">Transmembrane helix</keyword>
<feature type="transmembrane region" description="Helical" evidence="1">
    <location>
        <begin position="34"/>
        <end position="56"/>
    </location>
</feature>